<name>A0A8T0HZ42_CERPU</name>
<dbReference type="AlphaFoldDB" id="A0A8T0HZ42"/>
<dbReference type="EMBL" id="CM026425">
    <property type="protein sequence ID" value="KAG0576450.1"/>
    <property type="molecule type" value="Genomic_DNA"/>
</dbReference>
<sequence length="112" mass="12967">MCDGWELSVIHYFRLSLQTEPDVFYSLLPCYPSGPFEEKHLLYTLPDCSFVVRLLAIVLYSFVSVQSMPVAIVTNWFSASYLSTKLASKSEFCLRYVLVFDLRSLCICFQLR</sequence>
<keyword evidence="2" id="KW-1185">Reference proteome</keyword>
<reference evidence="1" key="1">
    <citation type="submission" date="2020-06" db="EMBL/GenBank/DDBJ databases">
        <title>WGS assembly of Ceratodon purpureus strain R40.</title>
        <authorList>
            <person name="Carey S.B."/>
            <person name="Jenkins J."/>
            <person name="Shu S."/>
            <person name="Lovell J.T."/>
            <person name="Sreedasyam A."/>
            <person name="Maumus F."/>
            <person name="Tiley G.P."/>
            <person name="Fernandez-Pozo N."/>
            <person name="Barry K."/>
            <person name="Chen C."/>
            <person name="Wang M."/>
            <person name="Lipzen A."/>
            <person name="Daum C."/>
            <person name="Saski C.A."/>
            <person name="Payton A.C."/>
            <person name="Mcbreen J.C."/>
            <person name="Conrad R.E."/>
            <person name="Kollar L.M."/>
            <person name="Olsson S."/>
            <person name="Huttunen S."/>
            <person name="Landis J.B."/>
            <person name="Wickett N.J."/>
            <person name="Johnson M.G."/>
            <person name="Rensing S.A."/>
            <person name="Grimwood J."/>
            <person name="Schmutz J."/>
            <person name="Mcdaniel S.F."/>
        </authorList>
    </citation>
    <scope>NUCLEOTIDE SEQUENCE</scope>
    <source>
        <strain evidence="1">R40</strain>
    </source>
</reference>
<dbReference type="Proteomes" id="UP000822688">
    <property type="component" value="Chromosome 5"/>
</dbReference>
<gene>
    <name evidence="1" type="ORF">KC19_5G080900</name>
</gene>
<protein>
    <submittedName>
        <fullName evidence="1">Uncharacterized protein</fullName>
    </submittedName>
</protein>
<evidence type="ECO:0000313" key="2">
    <source>
        <dbReference type="Proteomes" id="UP000822688"/>
    </source>
</evidence>
<evidence type="ECO:0000313" key="1">
    <source>
        <dbReference type="EMBL" id="KAG0576450.1"/>
    </source>
</evidence>
<comment type="caution">
    <text evidence="1">The sequence shown here is derived from an EMBL/GenBank/DDBJ whole genome shotgun (WGS) entry which is preliminary data.</text>
</comment>
<organism evidence="1 2">
    <name type="scientific">Ceratodon purpureus</name>
    <name type="common">Fire moss</name>
    <name type="synonym">Dicranum purpureum</name>
    <dbReference type="NCBI Taxonomy" id="3225"/>
    <lineage>
        <taxon>Eukaryota</taxon>
        <taxon>Viridiplantae</taxon>
        <taxon>Streptophyta</taxon>
        <taxon>Embryophyta</taxon>
        <taxon>Bryophyta</taxon>
        <taxon>Bryophytina</taxon>
        <taxon>Bryopsida</taxon>
        <taxon>Dicranidae</taxon>
        <taxon>Pseudoditrichales</taxon>
        <taxon>Ditrichaceae</taxon>
        <taxon>Ceratodon</taxon>
    </lineage>
</organism>
<proteinExistence type="predicted"/>
<accession>A0A8T0HZ42</accession>